<evidence type="ECO:0000259" key="1">
    <source>
        <dbReference type="Pfam" id="PF22936"/>
    </source>
</evidence>
<dbReference type="Pfam" id="PF14223">
    <property type="entry name" value="Retrotran_gag_2"/>
    <property type="match status" value="1"/>
</dbReference>
<dbReference type="EMBL" id="JAVXUP010000776">
    <property type="protein sequence ID" value="KAK3021161.1"/>
    <property type="molecule type" value="Genomic_DNA"/>
</dbReference>
<keyword evidence="3" id="KW-1185">Reference proteome</keyword>
<dbReference type="AlphaFoldDB" id="A0AA88W4T8"/>
<protein>
    <recommendedName>
        <fullName evidence="1">Retrovirus-related Pol polyprotein from transposon TNT 1-94-like beta-barrel domain-containing protein</fullName>
    </recommendedName>
</protein>
<evidence type="ECO:0000313" key="3">
    <source>
        <dbReference type="Proteomes" id="UP001188597"/>
    </source>
</evidence>
<reference evidence="2" key="1">
    <citation type="submission" date="2022-12" db="EMBL/GenBank/DDBJ databases">
        <title>Draft genome assemblies for two species of Escallonia (Escalloniales).</title>
        <authorList>
            <person name="Chanderbali A."/>
            <person name="Dervinis C."/>
            <person name="Anghel I."/>
            <person name="Soltis D."/>
            <person name="Soltis P."/>
            <person name="Zapata F."/>
        </authorList>
    </citation>
    <scope>NUCLEOTIDE SEQUENCE</scope>
    <source>
        <strain evidence="2">UCBG64.0493</strain>
        <tissue evidence="2">Leaf</tissue>
    </source>
</reference>
<gene>
    <name evidence="2" type="ORF">RJ639_047102</name>
</gene>
<name>A0AA88W4T8_9ASTE</name>
<dbReference type="Proteomes" id="UP001188597">
    <property type="component" value="Unassembled WGS sequence"/>
</dbReference>
<accession>A0AA88W4T8</accession>
<sequence>MMQALEKQYEKPYVLNKVFLMKRLFNMRMSENGSVVGYLNDLNNVTNQLESVGINFDDEIGDGISSSTAMSVKSRVDDNSVMWYVDSGASIHRDCFSDYVHGDYGHVTVGNEYRCSIIGKGKVKIKLSNGGTLVLKDVRHIS</sequence>
<organism evidence="2 3">
    <name type="scientific">Escallonia herrerae</name>
    <dbReference type="NCBI Taxonomy" id="1293975"/>
    <lineage>
        <taxon>Eukaryota</taxon>
        <taxon>Viridiplantae</taxon>
        <taxon>Streptophyta</taxon>
        <taxon>Embryophyta</taxon>
        <taxon>Tracheophyta</taxon>
        <taxon>Spermatophyta</taxon>
        <taxon>Magnoliopsida</taxon>
        <taxon>eudicotyledons</taxon>
        <taxon>Gunneridae</taxon>
        <taxon>Pentapetalae</taxon>
        <taxon>asterids</taxon>
        <taxon>campanulids</taxon>
        <taxon>Escalloniales</taxon>
        <taxon>Escalloniaceae</taxon>
        <taxon>Escallonia</taxon>
    </lineage>
</organism>
<feature type="domain" description="Retrovirus-related Pol polyprotein from transposon TNT 1-94-like beta-barrel" evidence="1">
    <location>
        <begin position="83"/>
        <end position="141"/>
    </location>
</feature>
<evidence type="ECO:0000313" key="2">
    <source>
        <dbReference type="EMBL" id="KAK3021161.1"/>
    </source>
</evidence>
<proteinExistence type="predicted"/>
<comment type="caution">
    <text evidence="2">The sequence shown here is derived from an EMBL/GenBank/DDBJ whole genome shotgun (WGS) entry which is preliminary data.</text>
</comment>
<dbReference type="Pfam" id="PF22936">
    <property type="entry name" value="Pol_BBD"/>
    <property type="match status" value="1"/>
</dbReference>
<dbReference type="InterPro" id="IPR054722">
    <property type="entry name" value="PolX-like_BBD"/>
</dbReference>